<evidence type="ECO:0000313" key="2">
    <source>
        <dbReference type="EMBL" id="AEB07381.1"/>
    </source>
</evidence>
<dbReference type="Pfam" id="PF13560">
    <property type="entry name" value="HTH_31"/>
    <property type="match status" value="1"/>
</dbReference>
<dbReference type="InterPro" id="IPR001387">
    <property type="entry name" value="Cro/C1-type_HTH"/>
</dbReference>
<feature type="domain" description="HTH cro/C1-type" evidence="1">
    <location>
        <begin position="28"/>
        <end position="82"/>
    </location>
</feature>
<dbReference type="KEGG" id="cgo:Corgl_1280"/>
<sequence length="93" mass="10310">MRALTSHGLGAQPNIVPTKFSLTFTETLRALMDAKGLRQVDLQSELISKAYLSKLLRGNIKEPTWRRACAMIDALGISLDEFRALQLQGGLPR</sequence>
<proteinExistence type="predicted"/>
<evidence type="ECO:0000313" key="3">
    <source>
        <dbReference type="Proteomes" id="UP000006851"/>
    </source>
</evidence>
<reference evidence="3" key="1">
    <citation type="journal article" date="2013" name="Stand. Genomic Sci.">
        <title>Complete genome sequence of Coriobacterium glomerans type strain (PW2(T)) from the midgut of Pyrrhocoris apterus L. (red soldier bug).</title>
        <authorList>
            <person name="Stackebrandt E."/>
            <person name="Zeytun A."/>
            <person name="Lapidus A."/>
            <person name="Nolan M."/>
            <person name="Lucas S."/>
            <person name="Hammon N."/>
            <person name="Deshpande S."/>
            <person name="Cheng J.F."/>
            <person name="Tapia R."/>
            <person name="Goodwin L.A."/>
            <person name="Pitluck S."/>
            <person name="Liolios K."/>
            <person name="Pagani I."/>
            <person name="Ivanova N."/>
            <person name="Mavromatis K."/>
            <person name="Mikhailova N."/>
            <person name="Huntemann M."/>
            <person name="Pati A."/>
            <person name="Chen A."/>
            <person name="Palaniappan K."/>
            <person name="Chang Y.J."/>
            <person name="Land M."/>
            <person name="Hauser L."/>
            <person name="Rohde M."/>
            <person name="Pukall R."/>
            <person name="Goker M."/>
            <person name="Detter J.C."/>
            <person name="Woyke T."/>
            <person name="Bristow J."/>
            <person name="Eisen J.A."/>
            <person name="Markowitz V."/>
            <person name="Hugenholtz P."/>
            <person name="Kyrpides N.C."/>
            <person name="Klenk H.P."/>
        </authorList>
    </citation>
    <scope>NUCLEOTIDE SEQUENCE</scope>
    <source>
        <strain evidence="3">ATCC 49209 / DSM 20642 / JCM 10262 / PW2</strain>
    </source>
</reference>
<dbReference type="Proteomes" id="UP000006851">
    <property type="component" value="Chromosome"/>
</dbReference>
<dbReference type="eggNOG" id="ENOG5032DNV">
    <property type="taxonomic scope" value="Bacteria"/>
</dbReference>
<dbReference type="SMART" id="SM00530">
    <property type="entry name" value="HTH_XRE"/>
    <property type="match status" value="1"/>
</dbReference>
<gene>
    <name evidence="2" type="ordered locus">Corgl_1280</name>
</gene>
<dbReference type="AlphaFoldDB" id="F2N8J8"/>
<dbReference type="EMBL" id="CP002628">
    <property type="protein sequence ID" value="AEB07381.1"/>
    <property type="molecule type" value="Genomic_DNA"/>
</dbReference>
<organism evidence="2 3">
    <name type="scientific">Coriobacterium glomerans (strain ATCC 49209 / DSM 20642 / JCM 10262 / PW2)</name>
    <dbReference type="NCBI Taxonomy" id="700015"/>
    <lineage>
        <taxon>Bacteria</taxon>
        <taxon>Bacillati</taxon>
        <taxon>Actinomycetota</taxon>
        <taxon>Coriobacteriia</taxon>
        <taxon>Coriobacteriales</taxon>
        <taxon>Coriobacteriaceae</taxon>
        <taxon>Coriobacterium</taxon>
    </lineage>
</organism>
<keyword evidence="3" id="KW-1185">Reference proteome</keyword>
<dbReference type="Gene3D" id="1.10.260.40">
    <property type="entry name" value="lambda repressor-like DNA-binding domains"/>
    <property type="match status" value="1"/>
</dbReference>
<protein>
    <submittedName>
        <fullName evidence="2">Helix-turn-helix domain protein</fullName>
    </submittedName>
</protein>
<evidence type="ECO:0000259" key="1">
    <source>
        <dbReference type="PROSITE" id="PS50943"/>
    </source>
</evidence>
<dbReference type="CDD" id="cd00093">
    <property type="entry name" value="HTH_XRE"/>
    <property type="match status" value="1"/>
</dbReference>
<dbReference type="SUPFAM" id="SSF47413">
    <property type="entry name" value="lambda repressor-like DNA-binding domains"/>
    <property type="match status" value="1"/>
</dbReference>
<dbReference type="HOGENOM" id="CLU_185921_0_0_11"/>
<dbReference type="InterPro" id="IPR010982">
    <property type="entry name" value="Lambda_DNA-bd_dom_sf"/>
</dbReference>
<dbReference type="GO" id="GO:0003677">
    <property type="term" value="F:DNA binding"/>
    <property type="evidence" value="ECO:0007669"/>
    <property type="project" value="InterPro"/>
</dbReference>
<name>F2N8J8_CORGP</name>
<accession>F2N8J8</accession>
<dbReference type="PROSITE" id="PS50943">
    <property type="entry name" value="HTH_CROC1"/>
    <property type="match status" value="1"/>
</dbReference>